<dbReference type="Proteomes" id="UP001292094">
    <property type="component" value="Unassembled WGS sequence"/>
</dbReference>
<dbReference type="AlphaFoldDB" id="A0AAE1NN93"/>
<gene>
    <name evidence="2" type="ORF">Pmani_034591</name>
</gene>
<proteinExistence type="predicted"/>
<evidence type="ECO:0000313" key="2">
    <source>
        <dbReference type="EMBL" id="KAK4292658.1"/>
    </source>
</evidence>
<feature type="compositionally biased region" description="Gly residues" evidence="1">
    <location>
        <begin position="45"/>
        <end position="67"/>
    </location>
</feature>
<comment type="caution">
    <text evidence="2">The sequence shown here is derived from an EMBL/GenBank/DDBJ whole genome shotgun (WGS) entry which is preliminary data.</text>
</comment>
<evidence type="ECO:0000256" key="1">
    <source>
        <dbReference type="SAM" id="MobiDB-lite"/>
    </source>
</evidence>
<protein>
    <submittedName>
        <fullName evidence="2">Uncharacterized protein</fullName>
    </submittedName>
</protein>
<reference evidence="2" key="1">
    <citation type="submission" date="2023-11" db="EMBL/GenBank/DDBJ databases">
        <title>Genome assemblies of two species of porcelain crab, Petrolisthes cinctipes and Petrolisthes manimaculis (Anomura: Porcellanidae).</title>
        <authorList>
            <person name="Angst P."/>
        </authorList>
    </citation>
    <scope>NUCLEOTIDE SEQUENCE</scope>
    <source>
        <strain evidence="2">PB745_02</strain>
        <tissue evidence="2">Gill</tissue>
    </source>
</reference>
<name>A0AAE1NN93_9EUCA</name>
<evidence type="ECO:0000313" key="3">
    <source>
        <dbReference type="Proteomes" id="UP001292094"/>
    </source>
</evidence>
<accession>A0AAE1NN93</accession>
<organism evidence="2 3">
    <name type="scientific">Petrolisthes manimaculis</name>
    <dbReference type="NCBI Taxonomy" id="1843537"/>
    <lineage>
        <taxon>Eukaryota</taxon>
        <taxon>Metazoa</taxon>
        <taxon>Ecdysozoa</taxon>
        <taxon>Arthropoda</taxon>
        <taxon>Crustacea</taxon>
        <taxon>Multicrustacea</taxon>
        <taxon>Malacostraca</taxon>
        <taxon>Eumalacostraca</taxon>
        <taxon>Eucarida</taxon>
        <taxon>Decapoda</taxon>
        <taxon>Pleocyemata</taxon>
        <taxon>Anomura</taxon>
        <taxon>Galatheoidea</taxon>
        <taxon>Porcellanidae</taxon>
        <taxon>Petrolisthes</taxon>
    </lineage>
</organism>
<keyword evidence="3" id="KW-1185">Reference proteome</keyword>
<dbReference type="EMBL" id="JAWZYT010004766">
    <property type="protein sequence ID" value="KAK4292658.1"/>
    <property type="molecule type" value="Genomic_DNA"/>
</dbReference>
<sequence length="82" mass="8111">MRPPGAVRILVARSGFKFFPSGSERRCRPGTRDWWLDVHRREGGRGGAGGGEVGGGGVGGEVGGGEGGGEDREGGGGDGGGS</sequence>
<feature type="region of interest" description="Disordered" evidence="1">
    <location>
        <begin position="40"/>
        <end position="82"/>
    </location>
</feature>